<dbReference type="AlphaFoldDB" id="A0A9D0ZK52"/>
<reference evidence="3" key="2">
    <citation type="journal article" date="2021" name="PeerJ">
        <title>Extensive microbial diversity within the chicken gut microbiome revealed by metagenomics and culture.</title>
        <authorList>
            <person name="Gilroy R."/>
            <person name="Ravi A."/>
            <person name="Getino M."/>
            <person name="Pursley I."/>
            <person name="Horton D.L."/>
            <person name="Alikhan N.F."/>
            <person name="Baker D."/>
            <person name="Gharbi K."/>
            <person name="Hall N."/>
            <person name="Watson M."/>
            <person name="Adriaenssens E.M."/>
            <person name="Foster-Nyarko E."/>
            <person name="Jarju S."/>
            <person name="Secka A."/>
            <person name="Antonio M."/>
            <person name="Oren A."/>
            <person name="Chaudhuri R.R."/>
            <person name="La Ragione R."/>
            <person name="Hildebrand F."/>
            <person name="Pallen M.J."/>
        </authorList>
    </citation>
    <scope>NUCLEOTIDE SEQUENCE</scope>
    <source>
        <strain evidence="3">ChiSjej1B19-3389</strain>
    </source>
</reference>
<reference evidence="3" key="1">
    <citation type="submission" date="2020-10" db="EMBL/GenBank/DDBJ databases">
        <authorList>
            <person name="Gilroy R."/>
        </authorList>
    </citation>
    <scope>NUCLEOTIDE SEQUENCE</scope>
    <source>
        <strain evidence="3">ChiSjej1B19-3389</strain>
    </source>
</reference>
<gene>
    <name evidence="3" type="ORF">IAD32_06390</name>
</gene>
<dbReference type="Pfam" id="PF14286">
    <property type="entry name" value="DHHW"/>
    <property type="match status" value="1"/>
</dbReference>
<dbReference type="Proteomes" id="UP000886787">
    <property type="component" value="Unassembled WGS sequence"/>
</dbReference>
<accession>A0A9D0ZK52</accession>
<keyword evidence="2" id="KW-1133">Transmembrane helix</keyword>
<sequence>MAVYRAPNGGKRKNPSQGKYYRSPSGKRSIDDRKTYYKQKEAAHKKKRKYVVAVIVVLLLIAAVTFSIILIGRGCSAEQKQAVQPAPTQPTAAPTEPTVPLYTPAQVNLPELEDNGADGYMDDNIYIWNAKGFDLFLGNENSALNYANAISSFKEALGNAITVYNMVIPNHTEFGLPARLSQEINSNPQRDNTTVIYSNYSTAVIPVDVYNAIGQKRNDYMYFNTDPRWTSLGAYYAYTVFAQTAGFEPVKLDQLEQNTLSDFAGSYVTSTWNEDLMENLDTINYYTPASNIECSLYRTDEDGRTSSSPEKVPLYKEITDGEDYYSVFLHGDNARMVIDNKDLSDGRKLALVKDAYGNAIAPFLCENYDEVHVIDFRYFDGNLKDYCTQNKIEEVLFLNGIMSANSALQVENLSRLFQ</sequence>
<evidence type="ECO:0000313" key="3">
    <source>
        <dbReference type="EMBL" id="HIQ80896.1"/>
    </source>
</evidence>
<evidence type="ECO:0000256" key="1">
    <source>
        <dbReference type="SAM" id="MobiDB-lite"/>
    </source>
</evidence>
<comment type="caution">
    <text evidence="3">The sequence shown here is derived from an EMBL/GenBank/DDBJ whole genome shotgun (WGS) entry which is preliminary data.</text>
</comment>
<protein>
    <recommendedName>
        <fullName evidence="5">DHHW protein</fullName>
    </recommendedName>
</protein>
<evidence type="ECO:0000313" key="4">
    <source>
        <dbReference type="Proteomes" id="UP000886787"/>
    </source>
</evidence>
<feature type="transmembrane region" description="Helical" evidence="2">
    <location>
        <begin position="50"/>
        <end position="71"/>
    </location>
</feature>
<evidence type="ECO:0008006" key="5">
    <source>
        <dbReference type="Google" id="ProtNLM"/>
    </source>
</evidence>
<dbReference type="InterPro" id="IPR025945">
    <property type="entry name" value="DHHW"/>
</dbReference>
<name>A0A9D0ZK52_9FIRM</name>
<feature type="region of interest" description="Disordered" evidence="1">
    <location>
        <begin position="1"/>
        <end position="30"/>
    </location>
</feature>
<proteinExistence type="predicted"/>
<keyword evidence="2" id="KW-0812">Transmembrane</keyword>
<organism evidence="3 4">
    <name type="scientific">Candidatus Scatavimonas merdigallinarum</name>
    <dbReference type="NCBI Taxonomy" id="2840914"/>
    <lineage>
        <taxon>Bacteria</taxon>
        <taxon>Bacillati</taxon>
        <taxon>Bacillota</taxon>
        <taxon>Clostridia</taxon>
        <taxon>Eubacteriales</taxon>
        <taxon>Oscillospiraceae</taxon>
        <taxon>Oscillospiraceae incertae sedis</taxon>
        <taxon>Candidatus Scatavimonas</taxon>
    </lineage>
</organism>
<keyword evidence="2" id="KW-0472">Membrane</keyword>
<dbReference type="EMBL" id="DVFW01000028">
    <property type="protein sequence ID" value="HIQ80896.1"/>
    <property type="molecule type" value="Genomic_DNA"/>
</dbReference>
<evidence type="ECO:0000256" key="2">
    <source>
        <dbReference type="SAM" id="Phobius"/>
    </source>
</evidence>